<reference evidence="12 13" key="1">
    <citation type="submission" date="2023-07" db="EMBL/GenBank/DDBJ databases">
        <title>Genomic Encyclopedia of Type Strains, Phase IV (KMG-IV): sequencing the most valuable type-strain genomes for metagenomic binning, comparative biology and taxonomic classification.</title>
        <authorList>
            <person name="Goeker M."/>
        </authorList>
    </citation>
    <scope>NUCLEOTIDE SEQUENCE [LARGE SCALE GENOMIC DNA]</scope>
    <source>
        <strain evidence="12 13">DSM 1112</strain>
    </source>
</reference>
<feature type="coiled-coil region" evidence="10">
    <location>
        <begin position="276"/>
        <end position="303"/>
    </location>
</feature>
<keyword evidence="5 9" id="KW-0997">Cell inner membrane</keyword>
<dbReference type="SUPFAM" id="SSF111369">
    <property type="entry name" value="HlyD-like secretion proteins"/>
    <property type="match status" value="1"/>
</dbReference>
<dbReference type="InterPro" id="IPR058982">
    <property type="entry name" value="Beta-barrel_AprE"/>
</dbReference>
<keyword evidence="3 9" id="KW-0813">Transport</keyword>
<evidence type="ECO:0000256" key="5">
    <source>
        <dbReference type="ARBA" id="ARBA00022519"/>
    </source>
</evidence>
<evidence type="ECO:0000256" key="7">
    <source>
        <dbReference type="ARBA" id="ARBA00022989"/>
    </source>
</evidence>
<evidence type="ECO:0000256" key="3">
    <source>
        <dbReference type="ARBA" id="ARBA00022448"/>
    </source>
</evidence>
<dbReference type="PANTHER" id="PTHR30386">
    <property type="entry name" value="MEMBRANE FUSION SUBUNIT OF EMRAB-TOLC MULTIDRUG EFFLUX PUMP"/>
    <property type="match status" value="1"/>
</dbReference>
<keyword evidence="6" id="KW-0812">Transmembrane</keyword>
<dbReference type="PRINTS" id="PR01490">
    <property type="entry name" value="RTXTOXIND"/>
</dbReference>
<keyword evidence="10" id="KW-0175">Coiled coil</keyword>
<accession>A0ABU0BVB4</accession>
<evidence type="ECO:0000256" key="10">
    <source>
        <dbReference type="SAM" id="Coils"/>
    </source>
</evidence>
<evidence type="ECO:0000259" key="11">
    <source>
        <dbReference type="Pfam" id="PF26002"/>
    </source>
</evidence>
<keyword evidence="13" id="KW-1185">Reference proteome</keyword>
<evidence type="ECO:0000313" key="13">
    <source>
        <dbReference type="Proteomes" id="UP001230207"/>
    </source>
</evidence>
<dbReference type="Gene3D" id="2.40.30.170">
    <property type="match status" value="1"/>
</dbReference>
<proteinExistence type="inferred from homology"/>
<dbReference type="PANTHER" id="PTHR30386:SF26">
    <property type="entry name" value="TRANSPORT PROTEIN COMB"/>
    <property type="match status" value="1"/>
</dbReference>
<dbReference type="Proteomes" id="UP001230207">
    <property type="component" value="Unassembled WGS sequence"/>
</dbReference>
<keyword evidence="7" id="KW-1133">Transmembrane helix</keyword>
<dbReference type="RefSeq" id="WP_307233754.1">
    <property type="nucleotide sequence ID" value="NZ_JAUSVF010000002.1"/>
</dbReference>
<dbReference type="InterPro" id="IPR006144">
    <property type="entry name" value="Secretion_HlyD_CS"/>
</dbReference>
<gene>
    <name evidence="12" type="ORF">QO002_004403</name>
</gene>
<dbReference type="NCBIfam" id="TIGR01843">
    <property type="entry name" value="type_I_hlyD"/>
    <property type="match status" value="1"/>
</dbReference>
<dbReference type="PROSITE" id="PS00543">
    <property type="entry name" value="HLYD_FAMILY"/>
    <property type="match status" value="1"/>
</dbReference>
<evidence type="ECO:0000256" key="4">
    <source>
        <dbReference type="ARBA" id="ARBA00022475"/>
    </source>
</evidence>
<organism evidence="12 13">
    <name type="scientific">Pararhizobium capsulatum DSM 1112</name>
    <dbReference type="NCBI Taxonomy" id="1121113"/>
    <lineage>
        <taxon>Bacteria</taxon>
        <taxon>Pseudomonadati</taxon>
        <taxon>Pseudomonadota</taxon>
        <taxon>Alphaproteobacteria</taxon>
        <taxon>Hyphomicrobiales</taxon>
        <taxon>Rhizobiaceae</taxon>
        <taxon>Rhizobium/Agrobacterium group</taxon>
        <taxon>Pararhizobium</taxon>
    </lineage>
</organism>
<dbReference type="Pfam" id="PF26002">
    <property type="entry name" value="Beta-barrel_AprE"/>
    <property type="match status" value="1"/>
</dbReference>
<keyword evidence="8" id="KW-0472">Membrane</keyword>
<dbReference type="EMBL" id="JAUSVF010000002">
    <property type="protein sequence ID" value="MDQ0322197.1"/>
    <property type="molecule type" value="Genomic_DNA"/>
</dbReference>
<name>A0ABU0BVB4_9HYPH</name>
<protein>
    <recommendedName>
        <fullName evidence="9">Membrane fusion protein (MFP) family protein</fullName>
    </recommendedName>
</protein>
<evidence type="ECO:0000256" key="1">
    <source>
        <dbReference type="ARBA" id="ARBA00004377"/>
    </source>
</evidence>
<dbReference type="InterPro" id="IPR010129">
    <property type="entry name" value="T1SS_HlyD"/>
</dbReference>
<evidence type="ECO:0000256" key="8">
    <source>
        <dbReference type="ARBA" id="ARBA00023136"/>
    </source>
</evidence>
<sequence>MSNNPKNLPVPVAKPASEIVVQRPRPQVIAEFQSDAVELEERAPPRIARLTLYGVTALIAVAVTWASVSEIDEVVIAPGKLITTRPTIVVQPLETSIIRSIDVTTGEIVKAGQRLATLDATFSQADVDQQHTKFAALDAQVKRIESELANTDYTKLAGNSADEMLQVQLFGQRRAFFVAQLQNFQQQIAGQAAAISAGEKQQLVLADRRDNLVQIEKARETLFRNETGSLVAFLGSRDARLDVDSDLTVVKGKADEAAHSLAKLTAERQAFVEDFRRASMEQLVELRNQRNTAEEELKKMALRRSMVTLSAPADAVVLDLAQRSIGSVVREAEPIVTLVPLNAPLEAEVAISTQDIGRIAIDKQARVKLDAYPFQKYGTASGTVRVISQDAFSPTDQDRSAGRVGPFYKARVLLSDTALHTGGEPVRLLPGMTVSAEVKVGHRTVISYFLYPLLRGLDTAIREP</sequence>
<feature type="domain" description="AprE-like beta-barrel" evidence="11">
    <location>
        <begin position="346"/>
        <end position="441"/>
    </location>
</feature>
<dbReference type="InterPro" id="IPR050739">
    <property type="entry name" value="MFP"/>
</dbReference>
<evidence type="ECO:0000256" key="2">
    <source>
        <dbReference type="ARBA" id="ARBA00009477"/>
    </source>
</evidence>
<comment type="subcellular location">
    <subcellularLocation>
        <location evidence="1 9">Cell inner membrane</location>
        <topology evidence="1 9">Single-pass membrane protein</topology>
    </subcellularLocation>
</comment>
<comment type="similarity">
    <text evidence="2 9">Belongs to the membrane fusion protein (MFP) (TC 8.A.1) family.</text>
</comment>
<evidence type="ECO:0000313" key="12">
    <source>
        <dbReference type="EMBL" id="MDQ0322197.1"/>
    </source>
</evidence>
<evidence type="ECO:0000256" key="9">
    <source>
        <dbReference type="RuleBase" id="RU365093"/>
    </source>
</evidence>
<comment type="caution">
    <text evidence="12">The sequence shown here is derived from an EMBL/GenBank/DDBJ whole genome shotgun (WGS) entry which is preliminary data.</text>
</comment>
<evidence type="ECO:0000256" key="6">
    <source>
        <dbReference type="ARBA" id="ARBA00022692"/>
    </source>
</evidence>
<keyword evidence="4 9" id="KW-1003">Cell membrane</keyword>